<accession>A0A9Q9AT69</accession>
<feature type="compositionally biased region" description="Basic and acidic residues" evidence="1">
    <location>
        <begin position="8"/>
        <end position="23"/>
    </location>
</feature>
<name>A0A9Q9AT69_9PEZI</name>
<evidence type="ECO:0000313" key="3">
    <source>
        <dbReference type="Proteomes" id="UP001056384"/>
    </source>
</evidence>
<evidence type="ECO:0000256" key="1">
    <source>
        <dbReference type="SAM" id="MobiDB-lite"/>
    </source>
</evidence>
<reference evidence="2" key="1">
    <citation type="submission" date="2022-06" db="EMBL/GenBank/DDBJ databases">
        <title>Complete genome sequences of two strains of the flax pathogen Septoria linicola.</title>
        <authorList>
            <person name="Lapalu N."/>
            <person name="Simon A."/>
            <person name="Demenou B."/>
            <person name="Paumier D."/>
            <person name="Guillot M.-P."/>
            <person name="Gout L."/>
            <person name="Valade R."/>
        </authorList>
    </citation>
    <scope>NUCLEOTIDE SEQUENCE</scope>
    <source>
        <strain evidence="2">SE15195</strain>
    </source>
</reference>
<feature type="region of interest" description="Disordered" evidence="1">
    <location>
        <begin position="83"/>
        <end position="105"/>
    </location>
</feature>
<evidence type="ECO:0000313" key="2">
    <source>
        <dbReference type="EMBL" id="USW54219.1"/>
    </source>
</evidence>
<dbReference type="Proteomes" id="UP001056384">
    <property type="component" value="Chromosome 6"/>
</dbReference>
<protein>
    <submittedName>
        <fullName evidence="2">Uncharacterized protein</fullName>
    </submittedName>
</protein>
<feature type="region of interest" description="Disordered" evidence="1">
    <location>
        <begin position="1"/>
        <end position="40"/>
    </location>
</feature>
<gene>
    <name evidence="2" type="ORF">Slin15195_G075380</name>
</gene>
<keyword evidence="3" id="KW-1185">Reference proteome</keyword>
<proteinExistence type="predicted"/>
<sequence length="105" mass="11507">MSPSLAEIQKRYGGDGCRGRDHISTSTKATHGSPKQGHCNDYKVEAQPTARDSKAATVAQPDPYSLERYLQARDRYEKLLAVGNGTKLIQSEEGEAKSRSAKKRA</sequence>
<dbReference type="AlphaFoldDB" id="A0A9Q9AT69"/>
<dbReference type="EMBL" id="CP099423">
    <property type="protein sequence ID" value="USW54219.1"/>
    <property type="molecule type" value="Genomic_DNA"/>
</dbReference>
<organism evidence="2 3">
    <name type="scientific">Septoria linicola</name>
    <dbReference type="NCBI Taxonomy" id="215465"/>
    <lineage>
        <taxon>Eukaryota</taxon>
        <taxon>Fungi</taxon>
        <taxon>Dikarya</taxon>
        <taxon>Ascomycota</taxon>
        <taxon>Pezizomycotina</taxon>
        <taxon>Dothideomycetes</taxon>
        <taxon>Dothideomycetidae</taxon>
        <taxon>Mycosphaerellales</taxon>
        <taxon>Mycosphaerellaceae</taxon>
        <taxon>Septoria</taxon>
    </lineage>
</organism>